<keyword evidence="4" id="KW-1185">Reference proteome</keyword>
<protein>
    <recommendedName>
        <fullName evidence="2">HU domain-containing protein</fullName>
    </recommendedName>
</protein>
<dbReference type="InterPro" id="IPR010992">
    <property type="entry name" value="IHF-like_DNA-bd_dom_sf"/>
</dbReference>
<evidence type="ECO:0000313" key="4">
    <source>
        <dbReference type="Proteomes" id="UP000391834"/>
    </source>
</evidence>
<feature type="domain" description="HU" evidence="2">
    <location>
        <begin position="1"/>
        <end position="126"/>
    </location>
</feature>
<evidence type="ECO:0000256" key="1">
    <source>
        <dbReference type="ARBA" id="ARBA00023125"/>
    </source>
</evidence>
<gene>
    <name evidence="3" type="ORF">PbJCM13498_29910</name>
</gene>
<dbReference type="GO" id="GO:0003677">
    <property type="term" value="F:DNA binding"/>
    <property type="evidence" value="ECO:0007669"/>
    <property type="project" value="UniProtKB-KW"/>
</dbReference>
<dbReference type="OrthoDB" id="1122369at2"/>
<dbReference type="RefSeq" id="WP_025863990.1">
    <property type="nucleotide sequence ID" value="NZ_BLAX01000001.1"/>
</dbReference>
<dbReference type="InterPro" id="IPR005902">
    <property type="entry name" value="HU_DNA-bd_put"/>
</dbReference>
<sequence>MSLQYKIISTIKRGQTGDNERIWFPKLTGSRKIELQQVAEIMEKRSTASEADIQVVITGLVNLIPELLLDGNTVKIDNFGSFRLHAKVSTEDSPDKVTSRNINDLRISFLPDKRIKQALKRANFKKKKE</sequence>
<dbReference type="SUPFAM" id="SSF47729">
    <property type="entry name" value="IHF-like DNA-binding proteins"/>
    <property type="match status" value="1"/>
</dbReference>
<reference evidence="3 4" key="1">
    <citation type="submission" date="2019-10" db="EMBL/GenBank/DDBJ databases">
        <title>Prolixibacter strains distinguished by the presence of nitrate reductase genes were adept at nitrate-dependent anaerobic corrosion of metallic iron and carbon steel.</title>
        <authorList>
            <person name="Iino T."/>
            <person name="Shono N."/>
            <person name="Ito K."/>
            <person name="Nakamura R."/>
            <person name="Sueoka K."/>
            <person name="Harayama S."/>
            <person name="Ohkuma M."/>
        </authorList>
    </citation>
    <scope>NUCLEOTIDE SEQUENCE [LARGE SCALE GENOMIC DNA]</scope>
    <source>
        <strain evidence="3 4">JCM 13498</strain>
    </source>
</reference>
<proteinExistence type="predicted"/>
<name>A0A5M4B2I2_9BACT</name>
<comment type="caution">
    <text evidence="3">The sequence shown here is derived from an EMBL/GenBank/DDBJ whole genome shotgun (WGS) entry which is preliminary data.</text>
</comment>
<dbReference type="NCBIfam" id="TIGR01201">
    <property type="entry name" value="HU_rel"/>
    <property type="match status" value="1"/>
</dbReference>
<organism evidence="3 4">
    <name type="scientific">Prolixibacter bellariivorans</name>
    <dbReference type="NCBI Taxonomy" id="314319"/>
    <lineage>
        <taxon>Bacteria</taxon>
        <taxon>Pseudomonadati</taxon>
        <taxon>Bacteroidota</taxon>
        <taxon>Bacteroidia</taxon>
        <taxon>Marinilabiliales</taxon>
        <taxon>Prolixibacteraceae</taxon>
        <taxon>Prolixibacter</taxon>
    </lineage>
</organism>
<dbReference type="Proteomes" id="UP000391834">
    <property type="component" value="Unassembled WGS sequence"/>
</dbReference>
<accession>A0A5M4B2I2</accession>
<dbReference type="EMBL" id="BLAX01000001">
    <property type="protein sequence ID" value="GET34128.1"/>
    <property type="molecule type" value="Genomic_DNA"/>
</dbReference>
<dbReference type="AlphaFoldDB" id="A0A5M4B2I2"/>
<dbReference type="Gene3D" id="4.10.520.10">
    <property type="entry name" value="IHF-like DNA-binding proteins"/>
    <property type="match status" value="1"/>
</dbReference>
<dbReference type="InterPro" id="IPR041607">
    <property type="entry name" value="HU-HIG"/>
</dbReference>
<keyword evidence="1" id="KW-0238">DNA-binding</keyword>
<dbReference type="Pfam" id="PF18291">
    <property type="entry name" value="HU-HIG"/>
    <property type="match status" value="1"/>
</dbReference>
<evidence type="ECO:0000313" key="3">
    <source>
        <dbReference type="EMBL" id="GET34128.1"/>
    </source>
</evidence>
<evidence type="ECO:0000259" key="2">
    <source>
        <dbReference type="Pfam" id="PF18291"/>
    </source>
</evidence>